<accession>A0A502F2X1</accession>
<evidence type="ECO:0000259" key="2">
    <source>
        <dbReference type="SMART" id="SM00014"/>
    </source>
</evidence>
<dbReference type="EMBL" id="RCZH01000003">
    <property type="protein sequence ID" value="TPG44187.1"/>
    <property type="molecule type" value="Genomic_DNA"/>
</dbReference>
<dbReference type="SMART" id="SM00014">
    <property type="entry name" value="acidPPc"/>
    <property type="match status" value="1"/>
</dbReference>
<feature type="transmembrane region" description="Helical" evidence="1">
    <location>
        <begin position="254"/>
        <end position="273"/>
    </location>
</feature>
<evidence type="ECO:0000256" key="1">
    <source>
        <dbReference type="SAM" id="Phobius"/>
    </source>
</evidence>
<evidence type="ECO:0000313" key="4">
    <source>
        <dbReference type="Proteomes" id="UP000319700"/>
    </source>
</evidence>
<keyword evidence="1" id="KW-0812">Transmembrane</keyword>
<keyword evidence="1" id="KW-1133">Transmembrane helix</keyword>
<evidence type="ECO:0000313" key="3">
    <source>
        <dbReference type="EMBL" id="TPG44187.1"/>
    </source>
</evidence>
<feature type="domain" description="Phosphatidic acid phosphatase type 2/haloperoxidase" evidence="2">
    <location>
        <begin position="93"/>
        <end position="210"/>
    </location>
</feature>
<feature type="transmembrane region" description="Helical" evidence="1">
    <location>
        <begin position="167"/>
        <end position="189"/>
    </location>
</feature>
<sequence>MNTIVINNYSRIKPSLFFLPLFLLIAIVLFLYSKGALCTDKYIQIQKSSFFFINSHLGQYPNLEYNLTQLGDALIFLSFFSILILYVPKIWEALLSSLLVSILLTCPLKSVFAVPRPDAVFNNDTIIIVGKALCGHNSLPSGHSITVFTILTVLLFALMPKELKSKILWTLLIITAGLIIVFTRVGIGAHYPLDVITGSIIGYISGLLGIFISRKYKIWAWINNKKYYPIFILLFVICCISLICRIIHENLIIFYFAFVSLAVSLYKIITVYVKK</sequence>
<gene>
    <name evidence="3" type="ORF">EAH81_06165</name>
</gene>
<dbReference type="GO" id="GO:0042392">
    <property type="term" value="F:sphingosine-1-phosphate phosphatase activity"/>
    <property type="evidence" value="ECO:0007669"/>
    <property type="project" value="TreeGrafter"/>
</dbReference>
<dbReference type="Gene3D" id="1.20.144.10">
    <property type="entry name" value="Phosphatidic acid phosphatase type 2/haloperoxidase"/>
    <property type="match status" value="1"/>
</dbReference>
<reference evidence="3 4" key="1">
    <citation type="journal article" date="2019" name="Environ. Microbiol.">
        <title>Species interactions and distinct microbial communities in high Arctic permafrost affected cryosols are associated with the CH4 and CO2 gas fluxes.</title>
        <authorList>
            <person name="Altshuler I."/>
            <person name="Hamel J."/>
            <person name="Turney S."/>
            <person name="Magnuson E."/>
            <person name="Levesque R."/>
            <person name="Greer C."/>
            <person name="Whyte L.G."/>
        </authorList>
    </citation>
    <scope>NUCLEOTIDE SEQUENCE [LARGE SCALE GENOMIC DNA]</scope>
    <source>
        <strain evidence="3 4">42</strain>
    </source>
</reference>
<feature type="transmembrane region" description="Helical" evidence="1">
    <location>
        <begin position="228"/>
        <end position="248"/>
    </location>
</feature>
<dbReference type="Proteomes" id="UP000319700">
    <property type="component" value="Unassembled WGS sequence"/>
</dbReference>
<keyword evidence="4" id="KW-1185">Reference proteome</keyword>
<feature type="transmembrane region" description="Helical" evidence="1">
    <location>
        <begin position="141"/>
        <end position="160"/>
    </location>
</feature>
<feature type="transmembrane region" description="Helical" evidence="1">
    <location>
        <begin position="67"/>
        <end position="87"/>
    </location>
</feature>
<dbReference type="SUPFAM" id="SSF48317">
    <property type="entry name" value="Acid phosphatase/Vanadium-dependent haloperoxidase"/>
    <property type="match status" value="1"/>
</dbReference>
<dbReference type="PANTHER" id="PTHR14969">
    <property type="entry name" value="SPHINGOSINE-1-PHOSPHATE PHOSPHOHYDROLASE"/>
    <property type="match status" value="1"/>
</dbReference>
<organism evidence="3 4">
    <name type="scientific">Flavobacterium pectinovorum</name>
    <dbReference type="NCBI Taxonomy" id="29533"/>
    <lineage>
        <taxon>Bacteria</taxon>
        <taxon>Pseudomonadati</taxon>
        <taxon>Bacteroidota</taxon>
        <taxon>Flavobacteriia</taxon>
        <taxon>Flavobacteriales</taxon>
        <taxon>Flavobacteriaceae</taxon>
        <taxon>Flavobacterium</taxon>
    </lineage>
</organism>
<dbReference type="CDD" id="cd01610">
    <property type="entry name" value="PAP2_like"/>
    <property type="match status" value="1"/>
</dbReference>
<dbReference type="RefSeq" id="WP_140504853.1">
    <property type="nucleotide sequence ID" value="NZ_RCZH01000003.1"/>
</dbReference>
<dbReference type="PANTHER" id="PTHR14969:SF13">
    <property type="entry name" value="AT30094P"/>
    <property type="match status" value="1"/>
</dbReference>
<dbReference type="AlphaFoldDB" id="A0A502F2X1"/>
<name>A0A502F2X1_9FLAO</name>
<dbReference type="Pfam" id="PF01569">
    <property type="entry name" value="PAP2"/>
    <property type="match status" value="1"/>
</dbReference>
<proteinExistence type="predicted"/>
<feature type="transmembrane region" description="Helical" evidence="1">
    <location>
        <begin position="195"/>
        <end position="216"/>
    </location>
</feature>
<keyword evidence="1" id="KW-0472">Membrane</keyword>
<comment type="caution">
    <text evidence="3">The sequence shown here is derived from an EMBL/GenBank/DDBJ whole genome shotgun (WGS) entry which is preliminary data.</text>
</comment>
<feature type="transmembrane region" description="Helical" evidence="1">
    <location>
        <begin position="12"/>
        <end position="32"/>
    </location>
</feature>
<dbReference type="InterPro" id="IPR036938">
    <property type="entry name" value="PAP2/HPO_sf"/>
</dbReference>
<protein>
    <submittedName>
        <fullName evidence="3">Phosphatase PAP2 family protein</fullName>
    </submittedName>
</protein>
<dbReference type="OrthoDB" id="9801622at2"/>
<dbReference type="InterPro" id="IPR000326">
    <property type="entry name" value="PAP2/HPO"/>
</dbReference>